<dbReference type="AlphaFoldDB" id="A0A7X1FUG2"/>
<accession>A0A7X1FUG2</accession>
<dbReference type="EMBL" id="JACLAW010000014">
    <property type="protein sequence ID" value="MBC2667059.1"/>
    <property type="molecule type" value="Genomic_DNA"/>
</dbReference>
<comment type="caution">
    <text evidence="1">The sequence shown here is derived from an EMBL/GenBank/DDBJ whole genome shotgun (WGS) entry which is preliminary data.</text>
</comment>
<reference evidence="1 2" key="1">
    <citation type="submission" date="2020-08" db="EMBL/GenBank/DDBJ databases">
        <title>The genome sequence of type strain Novosphingobium flavum NBRC 111647.</title>
        <authorList>
            <person name="Liu Y."/>
        </authorList>
    </citation>
    <scope>NUCLEOTIDE SEQUENCE [LARGE SCALE GENOMIC DNA]</scope>
    <source>
        <strain evidence="1 2">NBRC 111647</strain>
    </source>
</reference>
<evidence type="ECO:0000313" key="1">
    <source>
        <dbReference type="EMBL" id="MBC2667059.1"/>
    </source>
</evidence>
<sequence length="117" mass="12842">MPADRPYQFNLAPQTLMQAINPWTWNFDGDQIGLVNIAIGETKHPELERDVLEEVGSYGRQIGHIGEALEVLIDHFAGKEGLTPAERDALAVVKGDLARIRQIKARGVKGKGAGKKK</sequence>
<dbReference type="RefSeq" id="WP_185665357.1">
    <property type="nucleotide sequence ID" value="NZ_JACLAW010000014.1"/>
</dbReference>
<evidence type="ECO:0000313" key="2">
    <source>
        <dbReference type="Proteomes" id="UP000566813"/>
    </source>
</evidence>
<protein>
    <submittedName>
        <fullName evidence="1">Uncharacterized protein</fullName>
    </submittedName>
</protein>
<keyword evidence="2" id="KW-1185">Reference proteome</keyword>
<proteinExistence type="predicted"/>
<organism evidence="1 2">
    <name type="scientific">Novosphingobium flavum</name>
    <dbReference type="NCBI Taxonomy" id="1778672"/>
    <lineage>
        <taxon>Bacteria</taxon>
        <taxon>Pseudomonadati</taxon>
        <taxon>Pseudomonadota</taxon>
        <taxon>Alphaproteobacteria</taxon>
        <taxon>Sphingomonadales</taxon>
        <taxon>Sphingomonadaceae</taxon>
        <taxon>Novosphingobium</taxon>
    </lineage>
</organism>
<gene>
    <name evidence="1" type="ORF">H7F51_16190</name>
</gene>
<name>A0A7X1FUG2_9SPHN</name>
<dbReference type="Proteomes" id="UP000566813">
    <property type="component" value="Unassembled WGS sequence"/>
</dbReference>